<evidence type="ECO:0000313" key="2">
    <source>
        <dbReference type="Proteomes" id="UP000887013"/>
    </source>
</evidence>
<keyword evidence="2" id="KW-1185">Reference proteome</keyword>
<feature type="non-terminal residue" evidence="1">
    <location>
        <position position="32"/>
    </location>
</feature>
<comment type="caution">
    <text evidence="1">The sequence shown here is derived from an EMBL/GenBank/DDBJ whole genome shotgun (WGS) entry which is preliminary data.</text>
</comment>
<evidence type="ECO:0000313" key="1">
    <source>
        <dbReference type="EMBL" id="GFS40803.1"/>
    </source>
</evidence>
<dbReference type="EMBL" id="BMAW01043721">
    <property type="protein sequence ID" value="GFS40803.1"/>
    <property type="molecule type" value="Genomic_DNA"/>
</dbReference>
<organism evidence="1 2">
    <name type="scientific">Nephila pilipes</name>
    <name type="common">Giant wood spider</name>
    <name type="synonym">Nephila maculata</name>
    <dbReference type="NCBI Taxonomy" id="299642"/>
    <lineage>
        <taxon>Eukaryota</taxon>
        <taxon>Metazoa</taxon>
        <taxon>Ecdysozoa</taxon>
        <taxon>Arthropoda</taxon>
        <taxon>Chelicerata</taxon>
        <taxon>Arachnida</taxon>
        <taxon>Araneae</taxon>
        <taxon>Araneomorphae</taxon>
        <taxon>Entelegynae</taxon>
        <taxon>Araneoidea</taxon>
        <taxon>Nephilidae</taxon>
        <taxon>Nephila</taxon>
    </lineage>
</organism>
<sequence>MIYRICQALDFSAELAPSEDKRDFIETPSKNM</sequence>
<gene>
    <name evidence="1" type="ORF">NPIL_529651</name>
</gene>
<dbReference type="Proteomes" id="UP000887013">
    <property type="component" value="Unassembled WGS sequence"/>
</dbReference>
<protein>
    <submittedName>
        <fullName evidence="1">Uncharacterized protein</fullName>
    </submittedName>
</protein>
<name>A0A8X6MB26_NEPPI</name>
<proteinExistence type="predicted"/>
<accession>A0A8X6MB26</accession>
<dbReference type="AlphaFoldDB" id="A0A8X6MB26"/>
<reference evidence="1" key="1">
    <citation type="submission" date="2020-08" db="EMBL/GenBank/DDBJ databases">
        <title>Multicomponent nature underlies the extraordinary mechanical properties of spider dragline silk.</title>
        <authorList>
            <person name="Kono N."/>
            <person name="Nakamura H."/>
            <person name="Mori M."/>
            <person name="Yoshida Y."/>
            <person name="Ohtoshi R."/>
            <person name="Malay A.D."/>
            <person name="Moran D.A.P."/>
            <person name="Tomita M."/>
            <person name="Numata K."/>
            <person name="Arakawa K."/>
        </authorList>
    </citation>
    <scope>NUCLEOTIDE SEQUENCE</scope>
</reference>